<comment type="similarity">
    <text evidence="1">Belongs to the fasciclin-like AGP family.</text>
</comment>
<dbReference type="Gene3D" id="2.30.180.10">
    <property type="entry name" value="FAS1 domain"/>
    <property type="match status" value="1"/>
</dbReference>
<keyword evidence="2" id="KW-1185">Reference proteome</keyword>
<evidence type="ECO:0000256" key="1">
    <source>
        <dbReference type="ARBA" id="ARBA00007843"/>
    </source>
</evidence>
<organism evidence="2 3">
    <name type="scientific">Nelumbo nucifera</name>
    <name type="common">Sacred lotus</name>
    <dbReference type="NCBI Taxonomy" id="4432"/>
    <lineage>
        <taxon>Eukaryota</taxon>
        <taxon>Viridiplantae</taxon>
        <taxon>Streptophyta</taxon>
        <taxon>Embryophyta</taxon>
        <taxon>Tracheophyta</taxon>
        <taxon>Spermatophyta</taxon>
        <taxon>Magnoliopsida</taxon>
        <taxon>Proteales</taxon>
        <taxon>Nelumbonaceae</taxon>
        <taxon>Nelumbo</taxon>
    </lineage>
</organism>
<name>A0A1U8B2N4_NELNU</name>
<reference evidence="3" key="1">
    <citation type="submission" date="2025-08" db="UniProtKB">
        <authorList>
            <consortium name="RefSeq"/>
        </authorList>
    </citation>
    <scope>IDENTIFICATION</scope>
</reference>
<dbReference type="OMA" id="YYGFAML"/>
<dbReference type="OrthoDB" id="1934418at2759"/>
<dbReference type="eggNOG" id="ENOG502S3DA">
    <property type="taxonomic scope" value="Eukaryota"/>
</dbReference>
<dbReference type="InterPro" id="IPR000782">
    <property type="entry name" value="FAS1_domain"/>
</dbReference>
<dbReference type="PANTHER" id="PTHR36069:SF4">
    <property type="entry name" value="FASCICLIN-LIKE ARABINOGALACTAN FAMILY PROTEIN"/>
    <property type="match status" value="1"/>
</dbReference>
<dbReference type="RefSeq" id="XP_010270246.1">
    <property type="nucleotide sequence ID" value="XM_010271944.1"/>
</dbReference>
<dbReference type="GeneID" id="104606639"/>
<protein>
    <submittedName>
        <fullName evidence="3">FAS1 domain-containing protein SELMODRAFT_448915</fullName>
    </submittedName>
</protein>
<dbReference type="PROSITE" id="PS50213">
    <property type="entry name" value="FAS1"/>
    <property type="match status" value="1"/>
</dbReference>
<dbReference type="Pfam" id="PF02469">
    <property type="entry name" value="Fasciclin"/>
    <property type="match status" value="1"/>
</dbReference>
<dbReference type="AlphaFoldDB" id="A0A1U8B2N4"/>
<proteinExistence type="inferred from homology"/>
<dbReference type="InterPro" id="IPR036378">
    <property type="entry name" value="FAS1_dom_sf"/>
</dbReference>
<dbReference type="KEGG" id="nnu:104606639"/>
<accession>A0A1U8B2N4</accession>
<evidence type="ECO:0000313" key="3">
    <source>
        <dbReference type="RefSeq" id="XP_010270246.1"/>
    </source>
</evidence>
<dbReference type="Proteomes" id="UP000189703">
    <property type="component" value="Unplaced"/>
</dbReference>
<gene>
    <name evidence="3" type="primary">LOC104606639</name>
</gene>
<evidence type="ECO:0000313" key="2">
    <source>
        <dbReference type="Proteomes" id="UP000189703"/>
    </source>
</evidence>
<dbReference type="SUPFAM" id="SSF82153">
    <property type="entry name" value="FAS1 domain"/>
    <property type="match status" value="1"/>
</dbReference>
<dbReference type="InterPro" id="IPR053339">
    <property type="entry name" value="FAS1_domain_protein"/>
</dbReference>
<dbReference type="PANTHER" id="PTHR36069">
    <property type="entry name" value="EXPRESSED PROTEIN-RELATED"/>
    <property type="match status" value="1"/>
</dbReference>
<sequence length="156" mass="17515">MGFHLFIFLALLTIPKSEATANRTDLHVAMAEMRSKSYYSFVMLLELLHSNGSQPQLSGEVTFLMPEDRKLSEFSVSVSSLRNFILSHTIPTPLNYNDFLHFPTGTLIPSGIQTRMITIQNHGRSNFLVNNAQIVAPNVCQSSSIRCHGIDKVIEY</sequence>